<evidence type="ECO:0000313" key="6">
    <source>
        <dbReference type="Proteomes" id="UP000078335"/>
    </source>
</evidence>
<evidence type="ECO:0000256" key="1">
    <source>
        <dbReference type="SAM" id="MobiDB-lite"/>
    </source>
</evidence>
<proteinExistence type="predicted"/>
<dbReference type="Proteomes" id="UP000078335">
    <property type="component" value="Unassembled WGS sequence"/>
</dbReference>
<name>A0A147DLY0_9MICO</name>
<gene>
    <name evidence="3" type="ORF">NS263_09965</name>
    <name evidence="4" type="ORF">NS359_15605</name>
</gene>
<feature type="region of interest" description="Disordered" evidence="1">
    <location>
        <begin position="1"/>
        <end position="26"/>
    </location>
</feature>
<keyword evidence="2" id="KW-0812">Transmembrane</keyword>
<keyword evidence="6" id="KW-1185">Reference proteome</keyword>
<dbReference type="PATRIC" id="fig|465820.3.peg.2041"/>
<organism evidence="4 5">
    <name type="scientific">Curtobacterium oceanosedimentum</name>
    <dbReference type="NCBI Taxonomy" id="465820"/>
    <lineage>
        <taxon>Bacteria</taxon>
        <taxon>Bacillati</taxon>
        <taxon>Actinomycetota</taxon>
        <taxon>Actinomycetes</taxon>
        <taxon>Micrococcales</taxon>
        <taxon>Microbacteriaceae</taxon>
        <taxon>Curtobacterium</taxon>
    </lineage>
</organism>
<dbReference type="Proteomes" id="UP000072763">
    <property type="component" value="Unassembled WGS sequence"/>
</dbReference>
<evidence type="ECO:0000256" key="2">
    <source>
        <dbReference type="SAM" id="Phobius"/>
    </source>
</evidence>
<reference evidence="5 6" key="1">
    <citation type="journal article" date="2016" name="Front. Microbiol.">
        <title>Genomic Resource of Rice Seed Associated Bacteria.</title>
        <authorList>
            <person name="Midha S."/>
            <person name="Bansal K."/>
            <person name="Sharma S."/>
            <person name="Kumar N."/>
            <person name="Patil P.P."/>
            <person name="Chaudhry V."/>
            <person name="Patil P.B."/>
        </authorList>
    </citation>
    <scope>NUCLEOTIDE SEQUENCE [LARGE SCALE GENOMIC DNA]</scope>
    <source>
        <strain evidence="3 6">NS263</strain>
        <strain evidence="4 5">NS359</strain>
    </source>
</reference>
<keyword evidence="2" id="KW-0472">Membrane</keyword>
<keyword evidence="2" id="KW-1133">Transmembrane helix</keyword>
<evidence type="ECO:0000313" key="5">
    <source>
        <dbReference type="Proteomes" id="UP000072763"/>
    </source>
</evidence>
<sequence length="131" mass="12917">MGRGAADPDRPRPRRAGPVTAGRAPVDDRGSVTVEFAVALPLVALVLVSLVAGVVLVDRVGRLQAVAGAASRALGRGDESAADAALAAVAGATSRVRHVDGLVCVEVHGASAGPFALVPLHVTGCAAEGGQ</sequence>
<accession>A0A147DLY0</accession>
<dbReference type="EMBL" id="LDRC01000116">
    <property type="protein sequence ID" value="KTR46766.1"/>
    <property type="molecule type" value="Genomic_DNA"/>
</dbReference>
<evidence type="ECO:0008006" key="7">
    <source>
        <dbReference type="Google" id="ProtNLM"/>
    </source>
</evidence>
<evidence type="ECO:0000313" key="4">
    <source>
        <dbReference type="EMBL" id="KTR46766.1"/>
    </source>
</evidence>
<dbReference type="EMBL" id="LDRB01000046">
    <property type="protein sequence ID" value="KTR39603.1"/>
    <property type="molecule type" value="Genomic_DNA"/>
</dbReference>
<feature type="compositionally biased region" description="Basic and acidic residues" evidence="1">
    <location>
        <begin position="1"/>
        <end position="11"/>
    </location>
</feature>
<feature type="transmembrane region" description="Helical" evidence="2">
    <location>
        <begin position="36"/>
        <end position="57"/>
    </location>
</feature>
<dbReference type="AlphaFoldDB" id="A0A147DLY0"/>
<evidence type="ECO:0000313" key="3">
    <source>
        <dbReference type="EMBL" id="KTR39603.1"/>
    </source>
</evidence>
<protein>
    <recommendedName>
        <fullName evidence="7">Pilus assembly protein TadE</fullName>
    </recommendedName>
</protein>
<comment type="caution">
    <text evidence="4">The sequence shown here is derived from an EMBL/GenBank/DDBJ whole genome shotgun (WGS) entry which is preliminary data.</text>
</comment>